<dbReference type="PANTHER" id="PTHR39321:SF3">
    <property type="entry name" value="PHOSPHOPANTETHEINE ADENYLYLTRANSFERASE"/>
    <property type="match status" value="1"/>
</dbReference>
<evidence type="ECO:0000256" key="9">
    <source>
        <dbReference type="ARBA" id="ARBA00048721"/>
    </source>
</evidence>
<dbReference type="EMBL" id="JAHQCR010000053">
    <property type="protein sequence ID" value="MBU9722533.1"/>
    <property type="molecule type" value="Genomic_DNA"/>
</dbReference>
<proteinExistence type="inferred from homology"/>
<comment type="similarity">
    <text evidence="10">Belongs to the NadD family.</text>
</comment>
<keyword evidence="5 10" id="KW-0548">Nucleotidyltransferase</keyword>
<evidence type="ECO:0000256" key="5">
    <source>
        <dbReference type="ARBA" id="ARBA00022695"/>
    </source>
</evidence>
<dbReference type="GO" id="GO:0004515">
    <property type="term" value="F:nicotinate-nucleotide adenylyltransferase activity"/>
    <property type="evidence" value="ECO:0007669"/>
    <property type="project" value="UniProtKB-EC"/>
</dbReference>
<evidence type="ECO:0000256" key="1">
    <source>
        <dbReference type="ARBA" id="ARBA00002324"/>
    </source>
</evidence>
<evidence type="ECO:0000256" key="7">
    <source>
        <dbReference type="ARBA" id="ARBA00022840"/>
    </source>
</evidence>
<accession>A0ABS6JVC2</accession>
<dbReference type="NCBIfam" id="TIGR00125">
    <property type="entry name" value="cyt_tran_rel"/>
    <property type="match status" value="1"/>
</dbReference>
<name>A0ABS6JVC2_9BACI</name>
<dbReference type="InterPro" id="IPR005248">
    <property type="entry name" value="NadD/NMNAT"/>
</dbReference>
<keyword evidence="8 10" id="KW-0520">NAD</keyword>
<dbReference type="Pfam" id="PF01467">
    <property type="entry name" value="CTP_transf_like"/>
    <property type="match status" value="1"/>
</dbReference>
<reference evidence="12 13" key="1">
    <citation type="submission" date="2021-06" db="EMBL/GenBank/DDBJ databases">
        <title>Bacillus sp. RD4P76, an endophyte from a halophyte.</title>
        <authorList>
            <person name="Sun J.-Q."/>
        </authorList>
    </citation>
    <scope>NUCLEOTIDE SEQUENCE [LARGE SCALE GENOMIC DNA]</scope>
    <source>
        <strain evidence="12 13">JCM 17098</strain>
    </source>
</reference>
<evidence type="ECO:0000313" key="13">
    <source>
        <dbReference type="Proteomes" id="UP000790580"/>
    </source>
</evidence>
<dbReference type="CDD" id="cd02165">
    <property type="entry name" value="NMNAT"/>
    <property type="match status" value="1"/>
</dbReference>
<gene>
    <name evidence="10" type="primary">nadD</name>
    <name evidence="12" type="ORF">KS407_13945</name>
</gene>
<feature type="domain" description="Cytidyltransferase-like" evidence="11">
    <location>
        <begin position="6"/>
        <end position="166"/>
    </location>
</feature>
<evidence type="ECO:0000256" key="4">
    <source>
        <dbReference type="ARBA" id="ARBA00022679"/>
    </source>
</evidence>
<comment type="caution">
    <text evidence="12">The sequence shown here is derived from an EMBL/GenBank/DDBJ whole genome shotgun (WGS) entry which is preliminary data.</text>
</comment>
<evidence type="ECO:0000256" key="8">
    <source>
        <dbReference type="ARBA" id="ARBA00023027"/>
    </source>
</evidence>
<dbReference type="Gene3D" id="3.40.50.620">
    <property type="entry name" value="HUPs"/>
    <property type="match status" value="1"/>
</dbReference>
<evidence type="ECO:0000313" key="12">
    <source>
        <dbReference type="EMBL" id="MBU9722533.1"/>
    </source>
</evidence>
<dbReference type="InterPro" id="IPR014729">
    <property type="entry name" value="Rossmann-like_a/b/a_fold"/>
</dbReference>
<comment type="function">
    <text evidence="1 10">Catalyzes the reversible adenylation of nicotinate mononucleotide (NaMN) to nicotinic acid adenine dinucleotide (NaAD).</text>
</comment>
<dbReference type="RefSeq" id="WP_088074758.1">
    <property type="nucleotide sequence ID" value="NZ_JAHQCR010000053.1"/>
</dbReference>
<comment type="catalytic activity">
    <reaction evidence="9 10">
        <text>nicotinate beta-D-ribonucleotide + ATP + H(+) = deamido-NAD(+) + diphosphate</text>
        <dbReference type="Rhea" id="RHEA:22860"/>
        <dbReference type="ChEBI" id="CHEBI:15378"/>
        <dbReference type="ChEBI" id="CHEBI:30616"/>
        <dbReference type="ChEBI" id="CHEBI:33019"/>
        <dbReference type="ChEBI" id="CHEBI:57502"/>
        <dbReference type="ChEBI" id="CHEBI:58437"/>
        <dbReference type="EC" id="2.7.7.18"/>
    </reaction>
</comment>
<keyword evidence="3 10" id="KW-0662">Pyridine nucleotide biosynthesis</keyword>
<dbReference type="EC" id="2.7.7.18" evidence="10"/>
<keyword evidence="7 10" id="KW-0067">ATP-binding</keyword>
<protein>
    <recommendedName>
        <fullName evidence="10">Probable nicotinate-nucleotide adenylyltransferase</fullName>
        <ecNumber evidence="10">2.7.7.18</ecNumber>
    </recommendedName>
    <alternativeName>
        <fullName evidence="10">Deamido-NAD(+) diphosphorylase</fullName>
    </alternativeName>
    <alternativeName>
        <fullName evidence="10">Deamido-NAD(+) pyrophosphorylase</fullName>
    </alternativeName>
    <alternativeName>
        <fullName evidence="10">Nicotinate mononucleotide adenylyltransferase</fullName>
        <shortName evidence="10">NaMN adenylyltransferase</shortName>
    </alternativeName>
</protein>
<keyword evidence="6 10" id="KW-0547">Nucleotide-binding</keyword>
<evidence type="ECO:0000256" key="2">
    <source>
        <dbReference type="ARBA" id="ARBA00005019"/>
    </source>
</evidence>
<sequence length="193" mass="22366">MKRIGILGGTFDPPHIGHLLMAEEARIKMKLDEVWWMPNRIPPHKKKDSSTTTEDRIRMVEAMTDQHPDYLLCDIELNREGLSYTADTMKEVTGKFPNHHFFFIIGADSLQTLGSWYKIDQLSSLVSFVVIQRPGYEMSELKSPVNAKIYIIEGPTIDVSSSLIREMIEVDNVNRFLLVNDVYEMIKEYHLYE</sequence>
<evidence type="ECO:0000259" key="11">
    <source>
        <dbReference type="Pfam" id="PF01467"/>
    </source>
</evidence>
<dbReference type="NCBIfam" id="NF000840">
    <property type="entry name" value="PRK00071.1-3"/>
    <property type="match status" value="1"/>
</dbReference>
<evidence type="ECO:0000256" key="3">
    <source>
        <dbReference type="ARBA" id="ARBA00022642"/>
    </source>
</evidence>
<keyword evidence="13" id="KW-1185">Reference proteome</keyword>
<dbReference type="NCBIfam" id="TIGR00482">
    <property type="entry name" value="nicotinate (nicotinamide) nucleotide adenylyltransferase"/>
    <property type="match status" value="1"/>
</dbReference>
<organism evidence="12 13">
    <name type="scientific">Evansella alkalicola</name>
    <dbReference type="NCBI Taxonomy" id="745819"/>
    <lineage>
        <taxon>Bacteria</taxon>
        <taxon>Bacillati</taxon>
        <taxon>Bacillota</taxon>
        <taxon>Bacilli</taxon>
        <taxon>Bacillales</taxon>
        <taxon>Bacillaceae</taxon>
        <taxon>Evansella</taxon>
    </lineage>
</organism>
<dbReference type="SUPFAM" id="SSF52374">
    <property type="entry name" value="Nucleotidylyl transferase"/>
    <property type="match status" value="1"/>
</dbReference>
<dbReference type="InterPro" id="IPR004821">
    <property type="entry name" value="Cyt_trans-like"/>
</dbReference>
<keyword evidence="4 10" id="KW-0808">Transferase</keyword>
<dbReference type="Proteomes" id="UP000790580">
    <property type="component" value="Unassembled WGS sequence"/>
</dbReference>
<dbReference type="HAMAP" id="MF_00244">
    <property type="entry name" value="NaMN_adenylyltr"/>
    <property type="match status" value="1"/>
</dbReference>
<evidence type="ECO:0000256" key="10">
    <source>
        <dbReference type="HAMAP-Rule" id="MF_00244"/>
    </source>
</evidence>
<dbReference type="NCBIfam" id="NF000841">
    <property type="entry name" value="PRK00071.1-4"/>
    <property type="match status" value="1"/>
</dbReference>
<evidence type="ECO:0000256" key="6">
    <source>
        <dbReference type="ARBA" id="ARBA00022741"/>
    </source>
</evidence>
<dbReference type="PANTHER" id="PTHR39321">
    <property type="entry name" value="NICOTINATE-NUCLEOTIDE ADENYLYLTRANSFERASE-RELATED"/>
    <property type="match status" value="1"/>
</dbReference>
<comment type="pathway">
    <text evidence="2 10">Cofactor biosynthesis; NAD(+) biosynthesis; deamido-NAD(+) from nicotinate D-ribonucleotide: step 1/1.</text>
</comment>